<dbReference type="Proteomes" id="UP001595833">
    <property type="component" value="Unassembled WGS sequence"/>
</dbReference>
<evidence type="ECO:0000313" key="1">
    <source>
        <dbReference type="EMBL" id="MFC5053576.1"/>
    </source>
</evidence>
<reference evidence="2" key="1">
    <citation type="journal article" date="2019" name="Int. J. Syst. Evol. Microbiol.">
        <title>The Global Catalogue of Microorganisms (GCM) 10K type strain sequencing project: providing services to taxonomists for standard genome sequencing and annotation.</title>
        <authorList>
            <consortium name="The Broad Institute Genomics Platform"/>
            <consortium name="The Broad Institute Genome Sequencing Center for Infectious Disease"/>
            <person name="Wu L."/>
            <person name="Ma J."/>
        </authorList>
    </citation>
    <scope>NUCLEOTIDE SEQUENCE [LARGE SCALE GENOMIC DNA]</scope>
    <source>
        <strain evidence="2">KCTC 12848</strain>
    </source>
</reference>
<protein>
    <submittedName>
        <fullName evidence="1">Uncharacterized protein</fullName>
    </submittedName>
</protein>
<accession>A0ABV9XYU4</accession>
<evidence type="ECO:0000313" key="2">
    <source>
        <dbReference type="Proteomes" id="UP001595833"/>
    </source>
</evidence>
<comment type="caution">
    <text evidence="1">The sequence shown here is derived from an EMBL/GenBank/DDBJ whole genome shotgun (WGS) entry which is preliminary data.</text>
</comment>
<dbReference type="RefSeq" id="WP_344036432.1">
    <property type="nucleotide sequence ID" value="NZ_BAAAKE010000005.1"/>
</dbReference>
<gene>
    <name evidence="1" type="ORF">ACFPFM_07375</name>
</gene>
<keyword evidence="2" id="KW-1185">Reference proteome</keyword>
<proteinExistence type="predicted"/>
<organism evidence="1 2">
    <name type="scientific">Saccharothrix xinjiangensis</name>
    <dbReference type="NCBI Taxonomy" id="204798"/>
    <lineage>
        <taxon>Bacteria</taxon>
        <taxon>Bacillati</taxon>
        <taxon>Actinomycetota</taxon>
        <taxon>Actinomycetes</taxon>
        <taxon>Pseudonocardiales</taxon>
        <taxon>Pseudonocardiaceae</taxon>
        <taxon>Saccharothrix</taxon>
    </lineage>
</organism>
<name>A0ABV9XYU4_9PSEU</name>
<dbReference type="EMBL" id="JBHSJB010000007">
    <property type="protein sequence ID" value="MFC5053576.1"/>
    <property type="molecule type" value="Genomic_DNA"/>
</dbReference>
<sequence length="81" mass="9223">MYLVANRLDNSLTTSTTDRAHAERVCAGFEQLHVRRDIGAANHYWHLGRPRLGQPHPYDAEERARLRAELARLIATRSTTA</sequence>